<reference evidence="2 3" key="1">
    <citation type="submission" date="2023-08" db="EMBL/GenBank/DDBJ databases">
        <title>Black Yeasts Isolated from many extreme environments.</title>
        <authorList>
            <person name="Coleine C."/>
            <person name="Stajich J.E."/>
            <person name="Selbmann L."/>
        </authorList>
    </citation>
    <scope>NUCLEOTIDE SEQUENCE [LARGE SCALE GENOMIC DNA]</scope>
    <source>
        <strain evidence="2 3">CCFEE 5935</strain>
    </source>
</reference>
<gene>
    <name evidence="2" type="ORF">LTR77_003379</name>
</gene>
<evidence type="ECO:0008006" key="4">
    <source>
        <dbReference type="Google" id="ProtNLM"/>
    </source>
</evidence>
<dbReference type="AlphaFoldDB" id="A0AAV9PDF5"/>
<evidence type="ECO:0000313" key="2">
    <source>
        <dbReference type="EMBL" id="KAK5171743.1"/>
    </source>
</evidence>
<proteinExistence type="predicted"/>
<dbReference type="PANTHER" id="PTHR10695:SF46">
    <property type="entry name" value="BIFUNCTIONAL COENZYME A SYNTHASE-RELATED"/>
    <property type="match status" value="1"/>
</dbReference>
<feature type="compositionally biased region" description="Polar residues" evidence="1">
    <location>
        <begin position="187"/>
        <end position="199"/>
    </location>
</feature>
<sequence>MASKDPSPFLLLLPPAPSPPNAPALKAAFGDTLSQVLKEVASHSSESSKAAVLEIALACPHLVNQAQTPRADLYDETQTLLAAVYKLICTIAAKEHVNIEDQDGVDVRVLLIAWSPDISNEDLLKTQEGAPYGPVIGMLNLARSQRSWQYAFGVESESGEKMVQAFVAAKGSGESFDRVRSGPVLINDSNRSSNQSAGNETSTSSTTESHIKHSHVAVGGTFDHIHLGHKLLLTMTIFACDQLRLGTAEQQTATIGITGDQLLVNKKYAEVLEAWDSRFESVMAFVNALVDFQTPGSFAQRQLFKRNDPGPNGKVWGTAYPVEFVVKCTEIQDPFGPTITEEQISALVISAETRKGGDAVNEKRKEKGWAPLEVFEVDVLDAEEGGEVQEGFEITLTAGYVGTMGA</sequence>
<dbReference type="SUPFAM" id="SSF52374">
    <property type="entry name" value="Nucleotidylyl transferase"/>
    <property type="match status" value="1"/>
</dbReference>
<dbReference type="EMBL" id="JAVRRT010000005">
    <property type="protein sequence ID" value="KAK5171743.1"/>
    <property type="molecule type" value="Genomic_DNA"/>
</dbReference>
<dbReference type="InterPro" id="IPR014729">
    <property type="entry name" value="Rossmann-like_a/b/a_fold"/>
</dbReference>
<name>A0AAV9PDF5_9PEZI</name>
<dbReference type="GO" id="GO:0015937">
    <property type="term" value="P:coenzyme A biosynthetic process"/>
    <property type="evidence" value="ECO:0007669"/>
    <property type="project" value="TreeGrafter"/>
</dbReference>
<evidence type="ECO:0000313" key="3">
    <source>
        <dbReference type="Proteomes" id="UP001337655"/>
    </source>
</evidence>
<protein>
    <recommendedName>
        <fullName evidence="4">Cytidyltransferase-like domain-containing protein</fullName>
    </recommendedName>
</protein>
<evidence type="ECO:0000256" key="1">
    <source>
        <dbReference type="SAM" id="MobiDB-lite"/>
    </source>
</evidence>
<accession>A0AAV9PDF5</accession>
<organism evidence="2 3">
    <name type="scientific">Saxophila tyrrhenica</name>
    <dbReference type="NCBI Taxonomy" id="1690608"/>
    <lineage>
        <taxon>Eukaryota</taxon>
        <taxon>Fungi</taxon>
        <taxon>Dikarya</taxon>
        <taxon>Ascomycota</taxon>
        <taxon>Pezizomycotina</taxon>
        <taxon>Dothideomycetes</taxon>
        <taxon>Dothideomycetidae</taxon>
        <taxon>Mycosphaerellales</taxon>
        <taxon>Extremaceae</taxon>
        <taxon>Saxophila</taxon>
    </lineage>
</organism>
<dbReference type="PANTHER" id="PTHR10695">
    <property type="entry name" value="DEPHOSPHO-COA KINASE-RELATED"/>
    <property type="match status" value="1"/>
</dbReference>
<dbReference type="RefSeq" id="XP_064660587.1">
    <property type="nucleotide sequence ID" value="XM_064800636.1"/>
</dbReference>
<dbReference type="Gene3D" id="3.40.50.620">
    <property type="entry name" value="HUPs"/>
    <property type="match status" value="1"/>
</dbReference>
<dbReference type="GO" id="GO:0004140">
    <property type="term" value="F:dephospho-CoA kinase activity"/>
    <property type="evidence" value="ECO:0007669"/>
    <property type="project" value="TreeGrafter"/>
</dbReference>
<dbReference type="Proteomes" id="UP001337655">
    <property type="component" value="Unassembled WGS sequence"/>
</dbReference>
<comment type="caution">
    <text evidence="2">The sequence shown here is derived from an EMBL/GenBank/DDBJ whole genome shotgun (WGS) entry which is preliminary data.</text>
</comment>
<dbReference type="GeneID" id="89924726"/>
<feature type="region of interest" description="Disordered" evidence="1">
    <location>
        <begin position="184"/>
        <end position="210"/>
    </location>
</feature>
<keyword evidence="3" id="KW-1185">Reference proteome</keyword>